<sequence length="271" mass="32618">MSSSLSQWYLSFLFQINNQLWFLLSWTVMVVCGATAVYYSYYYDLTFFKIILTINWPWLCICMVLLNATNPGFFPLREEYFEQNQDKKFKMYDVNLFGSDITAKYKVTYLPRTFCHKCKFNRPLRVHHCRKCDRCVERFDHHCSWIGNCVGSNNRKIFYTFLCITMFTDYIATITIGYSIYCNVIKYRIITTPLLYFSFCLFISVAFFITKLWYFHTQAICKNYTTYEYIKNKDFNLPNPYDEGIKTNIIKFFFTSNPSCGQLFWTKEYYN</sequence>
<dbReference type="VEuPathDB" id="AmoebaDB:EHI8A_004010"/>
<dbReference type="GO" id="GO:0019706">
    <property type="term" value="F:protein-cysteine S-palmitoyltransferase activity"/>
    <property type="evidence" value="ECO:0007669"/>
    <property type="project" value="UniProtKB-EC"/>
</dbReference>
<dbReference type="InterPro" id="IPR001594">
    <property type="entry name" value="Palmitoyltrfase_DHHC"/>
</dbReference>
<evidence type="ECO:0000259" key="8">
    <source>
        <dbReference type="Pfam" id="PF01529"/>
    </source>
</evidence>
<dbReference type="PANTHER" id="PTHR22883">
    <property type="entry name" value="ZINC FINGER DHHC DOMAIN CONTAINING PROTEIN"/>
    <property type="match status" value="1"/>
</dbReference>
<dbReference type="EC" id="2.3.1.225" evidence="7"/>
<dbReference type="GO" id="GO:0005794">
    <property type="term" value="C:Golgi apparatus"/>
    <property type="evidence" value="ECO:0007669"/>
    <property type="project" value="TreeGrafter"/>
</dbReference>
<protein>
    <recommendedName>
        <fullName evidence="7">Palmitoyltransferase</fullName>
        <ecNumber evidence="7">2.3.1.225</ecNumber>
    </recommendedName>
</protein>
<name>A0A5K1UA90_ENTHI</name>
<feature type="transmembrane region" description="Helical" evidence="7">
    <location>
        <begin position="157"/>
        <end position="181"/>
    </location>
</feature>
<organism evidence="9 10">
    <name type="scientific">Entamoeba histolytica</name>
    <dbReference type="NCBI Taxonomy" id="5759"/>
    <lineage>
        <taxon>Eukaryota</taxon>
        <taxon>Amoebozoa</taxon>
        <taxon>Evosea</taxon>
        <taxon>Archamoebae</taxon>
        <taxon>Mastigamoebida</taxon>
        <taxon>Entamoebidae</taxon>
        <taxon>Entamoeba</taxon>
    </lineage>
</organism>
<comment type="domain">
    <text evidence="7">The DHHC domain is required for palmitoyltransferase activity.</text>
</comment>
<evidence type="ECO:0000256" key="7">
    <source>
        <dbReference type="RuleBase" id="RU079119"/>
    </source>
</evidence>
<comment type="subcellular location">
    <subcellularLocation>
        <location evidence="1">Membrane</location>
        <topology evidence="1">Multi-pass membrane protein</topology>
    </subcellularLocation>
</comment>
<dbReference type="OMA" id="YNIRICI"/>
<evidence type="ECO:0000256" key="5">
    <source>
        <dbReference type="ARBA" id="ARBA00023136"/>
    </source>
</evidence>
<accession>A0A5K1UA90</accession>
<keyword evidence="6 7" id="KW-0012">Acyltransferase</keyword>
<proteinExistence type="inferred from homology"/>
<dbReference type="GO" id="GO:0016020">
    <property type="term" value="C:membrane"/>
    <property type="evidence" value="ECO:0007669"/>
    <property type="project" value="UniProtKB-SubCell"/>
</dbReference>
<comment type="caution">
    <text evidence="9">The sequence shown here is derived from an EMBL/GenBank/DDBJ whole genome shotgun (WGS) entry which is preliminary data.</text>
</comment>
<evidence type="ECO:0000256" key="4">
    <source>
        <dbReference type="ARBA" id="ARBA00022989"/>
    </source>
</evidence>
<dbReference type="Proteomes" id="UP000078387">
    <property type="component" value="Unassembled WGS sequence"/>
</dbReference>
<feature type="transmembrane region" description="Helical" evidence="7">
    <location>
        <begin position="193"/>
        <end position="214"/>
    </location>
</feature>
<gene>
    <name evidence="9" type="ORF">CL6EHI_169960</name>
</gene>
<dbReference type="VEuPathDB" id="AmoebaDB:EHI_169960"/>
<dbReference type="VEuPathDB" id="AmoebaDB:EHI5A_016940"/>
<dbReference type="GO" id="GO:0005783">
    <property type="term" value="C:endoplasmic reticulum"/>
    <property type="evidence" value="ECO:0007669"/>
    <property type="project" value="TreeGrafter"/>
</dbReference>
<evidence type="ECO:0000313" key="10">
    <source>
        <dbReference type="Proteomes" id="UP000078387"/>
    </source>
</evidence>
<dbReference type="VEuPathDB" id="AmoebaDB:KM1_017340"/>
<dbReference type="PROSITE" id="PS50216">
    <property type="entry name" value="DHHC"/>
    <property type="match status" value="1"/>
</dbReference>
<dbReference type="AlphaFoldDB" id="A0A5K1UA90"/>
<keyword evidence="5 7" id="KW-0472">Membrane</keyword>
<keyword evidence="3 7" id="KW-0812">Transmembrane</keyword>
<feature type="transmembrane region" description="Helical" evidence="7">
    <location>
        <begin position="47"/>
        <end position="68"/>
    </location>
</feature>
<dbReference type="PANTHER" id="PTHR22883:SF446">
    <property type="entry name" value="ZDHHC-TYPE PALMITOYLTRANSFERASE 2-RELATED"/>
    <property type="match status" value="1"/>
</dbReference>
<dbReference type="EMBL" id="BDEQ01000001">
    <property type="protein sequence ID" value="GAT94994.1"/>
    <property type="molecule type" value="Genomic_DNA"/>
</dbReference>
<evidence type="ECO:0000256" key="3">
    <source>
        <dbReference type="ARBA" id="ARBA00022692"/>
    </source>
</evidence>
<dbReference type="GO" id="GO:0006612">
    <property type="term" value="P:protein targeting to membrane"/>
    <property type="evidence" value="ECO:0007669"/>
    <property type="project" value="TreeGrafter"/>
</dbReference>
<reference evidence="9 10" key="1">
    <citation type="submission" date="2016-05" db="EMBL/GenBank/DDBJ databases">
        <title>First whole genome sequencing of Entamoeba histolytica HM1:IMSS-clone-6.</title>
        <authorList>
            <person name="Mukherjee Avik.K."/>
            <person name="Izumyama S."/>
            <person name="Nakada-Tsukui K."/>
            <person name="Nozaki T."/>
        </authorList>
    </citation>
    <scope>NUCLEOTIDE SEQUENCE [LARGE SCALE GENOMIC DNA]</scope>
    <source>
        <strain evidence="9 10">HM1:IMSS clone 6</strain>
    </source>
</reference>
<evidence type="ECO:0000256" key="2">
    <source>
        <dbReference type="ARBA" id="ARBA00022679"/>
    </source>
</evidence>
<evidence type="ECO:0000313" key="9">
    <source>
        <dbReference type="EMBL" id="GAT94994.1"/>
    </source>
</evidence>
<keyword evidence="2 7" id="KW-0808">Transferase</keyword>
<evidence type="ECO:0000256" key="6">
    <source>
        <dbReference type="ARBA" id="ARBA00023315"/>
    </source>
</evidence>
<comment type="similarity">
    <text evidence="7">Belongs to the DHHC palmitoyltransferase family.</text>
</comment>
<feature type="domain" description="Palmitoyltransferase DHHC" evidence="8">
    <location>
        <begin position="112"/>
        <end position="233"/>
    </location>
</feature>
<keyword evidence="4 7" id="KW-1133">Transmembrane helix</keyword>
<dbReference type="InterPro" id="IPR039859">
    <property type="entry name" value="PFA4/ZDH16/20/ERF2-like"/>
</dbReference>
<dbReference type="Pfam" id="PF01529">
    <property type="entry name" value="DHHC"/>
    <property type="match status" value="1"/>
</dbReference>
<dbReference type="VEuPathDB" id="AmoebaDB:EHI7A_005750"/>
<comment type="catalytic activity">
    <reaction evidence="7">
        <text>L-cysteinyl-[protein] + hexadecanoyl-CoA = S-hexadecanoyl-L-cysteinyl-[protein] + CoA</text>
        <dbReference type="Rhea" id="RHEA:36683"/>
        <dbReference type="Rhea" id="RHEA-COMP:10131"/>
        <dbReference type="Rhea" id="RHEA-COMP:11032"/>
        <dbReference type="ChEBI" id="CHEBI:29950"/>
        <dbReference type="ChEBI" id="CHEBI:57287"/>
        <dbReference type="ChEBI" id="CHEBI:57379"/>
        <dbReference type="ChEBI" id="CHEBI:74151"/>
        <dbReference type="EC" id="2.3.1.225"/>
    </reaction>
</comment>
<feature type="transmembrane region" description="Helical" evidence="7">
    <location>
        <begin position="20"/>
        <end position="41"/>
    </location>
</feature>
<evidence type="ECO:0000256" key="1">
    <source>
        <dbReference type="ARBA" id="ARBA00004141"/>
    </source>
</evidence>